<sequence length="273" mass="30944">MLITLLNIVAPIAMTIFVVGVGLRLGRFVMALLTKRRFRGISPTFESPPPRLGFWQSLAAVLFGPYQHFYRRANPVWGRGYLAYHVAIITEVIGYSISALIVFGNILLGRPIPDVALHLEHSFNYTPANLLAIIFGNGEELQSRFLFGDFAPYFVGITWVAVIFAVIGNLHLMTVLLRRWSGAVVSDIDPPAHRIRTPGRRPFDRVLIRTIIFCIIWTELLARLQLVPGIVYVHSLLGLALFTLLPFTYLFHMVYNFLAVFYATRRRMARTIA</sequence>
<reference evidence="3" key="1">
    <citation type="journal article" date="2011" name="BMC Genomics">
        <title>Complete genome sequence of the filamentous anoxygenic phototrophic bacterium Chloroflexus aurantiacus.</title>
        <authorList>
            <person name="Tang K.H."/>
            <person name="Barry K."/>
            <person name="Chertkov O."/>
            <person name="Dalin E."/>
            <person name="Han C.S."/>
            <person name="Hauser L.J."/>
            <person name="Honchak B.M."/>
            <person name="Karbach L.E."/>
            <person name="Land M.L."/>
            <person name="Lapidus A."/>
            <person name="Larimer F.W."/>
            <person name="Mikhailova N."/>
            <person name="Pitluck S."/>
            <person name="Pierson B.K."/>
            <person name="Blankenship R.E."/>
        </authorList>
    </citation>
    <scope>NUCLEOTIDE SEQUENCE [LARGE SCALE GENOMIC DNA]</scope>
    <source>
        <strain evidence="3">ATCC 29366 / DSM 635 / J-10-fl</strain>
    </source>
</reference>
<feature type="transmembrane region" description="Helical" evidence="1">
    <location>
        <begin position="150"/>
        <end position="172"/>
    </location>
</feature>
<proteinExistence type="predicted"/>
<keyword evidence="1" id="KW-0812">Transmembrane</keyword>
<feature type="transmembrane region" description="Helical" evidence="1">
    <location>
        <begin position="236"/>
        <end position="263"/>
    </location>
</feature>
<dbReference type="InParanoid" id="A9WC43"/>
<protein>
    <submittedName>
        <fullName evidence="2">Uncharacterized protein</fullName>
    </submittedName>
</protein>
<dbReference type="KEGG" id="cau:Caur_0182"/>
<dbReference type="HOGENOM" id="CLU_1015197_0_0_0"/>
<organism evidence="2 3">
    <name type="scientific">Chloroflexus aurantiacus (strain ATCC 29366 / DSM 635 / J-10-fl)</name>
    <dbReference type="NCBI Taxonomy" id="324602"/>
    <lineage>
        <taxon>Bacteria</taxon>
        <taxon>Bacillati</taxon>
        <taxon>Chloroflexota</taxon>
        <taxon>Chloroflexia</taxon>
        <taxon>Chloroflexales</taxon>
        <taxon>Chloroflexineae</taxon>
        <taxon>Chloroflexaceae</taxon>
        <taxon>Chloroflexus</taxon>
    </lineage>
</organism>
<evidence type="ECO:0000256" key="1">
    <source>
        <dbReference type="SAM" id="Phobius"/>
    </source>
</evidence>
<gene>
    <name evidence="2" type="ordered locus">Caur_0182</name>
</gene>
<accession>A9WC43</accession>
<feature type="transmembrane region" description="Helical" evidence="1">
    <location>
        <begin position="82"/>
        <end position="108"/>
    </location>
</feature>
<name>A9WC43_CHLAA</name>
<dbReference type="eggNOG" id="ENOG5031B5R">
    <property type="taxonomic scope" value="Bacteria"/>
</dbReference>
<keyword evidence="1" id="KW-1133">Transmembrane helix</keyword>
<feature type="transmembrane region" description="Helical" evidence="1">
    <location>
        <begin position="206"/>
        <end position="224"/>
    </location>
</feature>
<keyword evidence="1" id="KW-0472">Membrane</keyword>
<dbReference type="PATRIC" id="fig|324602.8.peg.212"/>
<dbReference type="EnsemblBacteria" id="ABY33436">
    <property type="protein sequence ID" value="ABY33436"/>
    <property type="gene ID" value="Caur_0182"/>
</dbReference>
<dbReference type="EMBL" id="CP000909">
    <property type="protein sequence ID" value="ABY33436.1"/>
    <property type="molecule type" value="Genomic_DNA"/>
</dbReference>
<evidence type="ECO:0000313" key="3">
    <source>
        <dbReference type="Proteomes" id="UP000002008"/>
    </source>
</evidence>
<dbReference type="AlphaFoldDB" id="A9WC43"/>
<dbReference type="RefSeq" id="WP_012256092.1">
    <property type="nucleotide sequence ID" value="NC_010175.1"/>
</dbReference>
<feature type="transmembrane region" description="Helical" evidence="1">
    <location>
        <begin position="12"/>
        <end position="33"/>
    </location>
</feature>
<evidence type="ECO:0000313" key="2">
    <source>
        <dbReference type="EMBL" id="ABY33436.1"/>
    </source>
</evidence>
<keyword evidence="3" id="KW-1185">Reference proteome</keyword>
<dbReference type="Proteomes" id="UP000002008">
    <property type="component" value="Chromosome"/>
</dbReference>